<evidence type="ECO:0000313" key="3">
    <source>
        <dbReference type="Proteomes" id="UP001432322"/>
    </source>
</evidence>
<evidence type="ECO:0000313" key="2">
    <source>
        <dbReference type="EMBL" id="GMT18874.1"/>
    </source>
</evidence>
<gene>
    <name evidence="2" type="ORF">PFISCL1PPCAC_10171</name>
</gene>
<keyword evidence="1" id="KW-0472">Membrane</keyword>
<keyword evidence="3" id="KW-1185">Reference proteome</keyword>
<comment type="caution">
    <text evidence="2">The sequence shown here is derived from an EMBL/GenBank/DDBJ whole genome shotgun (WGS) entry which is preliminary data.</text>
</comment>
<reference evidence="2" key="1">
    <citation type="submission" date="2023-10" db="EMBL/GenBank/DDBJ databases">
        <title>Genome assembly of Pristionchus species.</title>
        <authorList>
            <person name="Yoshida K."/>
            <person name="Sommer R.J."/>
        </authorList>
    </citation>
    <scope>NUCLEOTIDE SEQUENCE</scope>
    <source>
        <strain evidence="2">RS5133</strain>
    </source>
</reference>
<dbReference type="EMBL" id="BTSY01000003">
    <property type="protein sequence ID" value="GMT18874.1"/>
    <property type="molecule type" value="Genomic_DNA"/>
</dbReference>
<keyword evidence="1" id="KW-1133">Transmembrane helix</keyword>
<dbReference type="Proteomes" id="UP001432322">
    <property type="component" value="Unassembled WGS sequence"/>
</dbReference>
<accession>A0AAV5VHB0</accession>
<evidence type="ECO:0000256" key="1">
    <source>
        <dbReference type="SAM" id="Phobius"/>
    </source>
</evidence>
<keyword evidence="1" id="KW-0812">Transmembrane</keyword>
<protein>
    <submittedName>
        <fullName evidence="2">Uncharacterized protein</fullName>
    </submittedName>
</protein>
<organism evidence="2 3">
    <name type="scientific">Pristionchus fissidentatus</name>
    <dbReference type="NCBI Taxonomy" id="1538716"/>
    <lineage>
        <taxon>Eukaryota</taxon>
        <taxon>Metazoa</taxon>
        <taxon>Ecdysozoa</taxon>
        <taxon>Nematoda</taxon>
        <taxon>Chromadorea</taxon>
        <taxon>Rhabditida</taxon>
        <taxon>Rhabditina</taxon>
        <taxon>Diplogasteromorpha</taxon>
        <taxon>Diplogasteroidea</taxon>
        <taxon>Neodiplogasteridae</taxon>
        <taxon>Pristionchus</taxon>
    </lineage>
</organism>
<sequence>LLFLFPLLGSSSNKYNCHRMAINMKEGHKALKSFSNIECPLPYCVHNITHTDGHMWLIGGCGTLECKSRIDGNSACIRGSAIEKTHPSLYQYSCCCNGQSDHPCDTKAIDEFYSRNSSSFLMKTASQSLPREEIKTVVYVRTGVAALFAIAAIATQVVAVRLYRKPAKQ</sequence>
<proteinExistence type="predicted"/>
<name>A0AAV5VHB0_9BILA</name>
<feature type="transmembrane region" description="Helical" evidence="1">
    <location>
        <begin position="138"/>
        <end position="163"/>
    </location>
</feature>
<feature type="non-terminal residue" evidence="2">
    <location>
        <position position="1"/>
    </location>
</feature>
<dbReference type="AlphaFoldDB" id="A0AAV5VHB0"/>